<dbReference type="PROSITE" id="PS51257">
    <property type="entry name" value="PROKAR_LIPOPROTEIN"/>
    <property type="match status" value="1"/>
</dbReference>
<evidence type="ECO:0000256" key="1">
    <source>
        <dbReference type="SAM" id="Phobius"/>
    </source>
</evidence>
<evidence type="ECO:0000259" key="4">
    <source>
        <dbReference type="Pfam" id="PF25145"/>
    </source>
</evidence>
<dbReference type="PANTHER" id="PTHR33507:SF4">
    <property type="entry name" value="NODULATION COMPETITIVENESS PROTEIN NFED"/>
    <property type="match status" value="1"/>
</dbReference>
<proteinExistence type="predicted"/>
<dbReference type="InterPro" id="IPR056738">
    <property type="entry name" value="NfeD1b_N"/>
</dbReference>
<dbReference type="PANTHER" id="PTHR33507">
    <property type="entry name" value="INNER MEMBRANE PROTEIN YBBJ"/>
    <property type="match status" value="1"/>
</dbReference>
<dbReference type="InterPro" id="IPR029045">
    <property type="entry name" value="ClpP/crotonase-like_dom_sf"/>
</dbReference>
<feature type="signal peptide" evidence="2">
    <location>
        <begin position="1"/>
        <end position="20"/>
    </location>
</feature>
<dbReference type="EMBL" id="CP042829">
    <property type="protein sequence ID" value="QFG03407.1"/>
    <property type="molecule type" value="Genomic_DNA"/>
</dbReference>
<evidence type="ECO:0000259" key="3">
    <source>
        <dbReference type="Pfam" id="PF24961"/>
    </source>
</evidence>
<gene>
    <name evidence="5" type="ORF">Tbon_08885</name>
</gene>
<keyword evidence="6" id="KW-1185">Reference proteome</keyword>
<reference evidence="5 6" key="1">
    <citation type="submission" date="2019-08" db="EMBL/GenBank/DDBJ databases">
        <authorList>
            <person name="Toschakov S.V."/>
        </authorList>
    </citation>
    <scope>NUCLEOTIDE SEQUENCE [LARGE SCALE GENOMIC DNA]</scope>
    <source>
        <strain evidence="5 6">3753O</strain>
    </source>
</reference>
<keyword evidence="2" id="KW-0732">Signal</keyword>
<keyword evidence="1" id="KW-1133">Transmembrane helix</keyword>
<evidence type="ECO:0000256" key="2">
    <source>
        <dbReference type="SAM" id="SignalP"/>
    </source>
</evidence>
<dbReference type="InterPro" id="IPR056739">
    <property type="entry name" value="NfeD_membrane"/>
</dbReference>
<keyword evidence="1" id="KW-0472">Membrane</keyword>
<dbReference type="RefSeq" id="WP_158067370.1">
    <property type="nucleotide sequence ID" value="NZ_CP042829.1"/>
</dbReference>
<feature type="transmembrane region" description="Helical" evidence="1">
    <location>
        <begin position="341"/>
        <end position="363"/>
    </location>
</feature>
<reference evidence="5 6" key="2">
    <citation type="submission" date="2019-10" db="EMBL/GenBank/DDBJ databases">
        <title>Thermopilla bonchosmolovskayae gen. nov., sp. nov., a moderately thermophilic Chloroflexi bacterium from a Chukotka hot spring (Arctic, Russia), representing a novel classis Thermopillaia, which include previously uncultivated lineage OLB14.</title>
        <authorList>
            <person name="Kochetkova T.V."/>
            <person name="Zayulina K.S."/>
            <person name="Zhigarkov V.S."/>
            <person name="Minaev N.V."/>
            <person name="Novikov A."/>
            <person name="Toshchakov S.V."/>
            <person name="Elcheninov A.G."/>
            <person name="Kublanov I.V."/>
        </authorList>
    </citation>
    <scope>NUCLEOTIDE SEQUENCE [LARGE SCALE GENOMIC DNA]</scope>
    <source>
        <strain evidence="5 6">3753O</strain>
    </source>
</reference>
<dbReference type="Proteomes" id="UP000326331">
    <property type="component" value="Chromosome"/>
</dbReference>
<feature type="domain" description="NfeD integral membrane" evidence="3">
    <location>
        <begin position="243"/>
        <end position="357"/>
    </location>
</feature>
<dbReference type="SUPFAM" id="SSF52096">
    <property type="entry name" value="ClpP/crotonase"/>
    <property type="match status" value="1"/>
</dbReference>
<feature type="chain" id="PRO_5045108092" evidence="2">
    <location>
        <begin position="21"/>
        <end position="378"/>
    </location>
</feature>
<dbReference type="Pfam" id="PF25145">
    <property type="entry name" value="NfeD1b_N"/>
    <property type="match status" value="1"/>
</dbReference>
<evidence type="ECO:0000313" key="5">
    <source>
        <dbReference type="EMBL" id="QFG03407.1"/>
    </source>
</evidence>
<feature type="transmembrane region" description="Helical" evidence="1">
    <location>
        <begin position="234"/>
        <end position="257"/>
    </location>
</feature>
<dbReference type="Gene3D" id="3.90.226.10">
    <property type="entry name" value="2-enoyl-CoA Hydratase, Chain A, domain 1"/>
    <property type="match status" value="1"/>
</dbReference>
<feature type="transmembrane region" description="Helical" evidence="1">
    <location>
        <begin position="290"/>
        <end position="307"/>
    </location>
</feature>
<protein>
    <submittedName>
        <fullName evidence="5">Nodulation protein NfeD</fullName>
    </submittedName>
</protein>
<feature type="domain" description="NfeD1b N-terminal" evidence="4">
    <location>
        <begin position="29"/>
        <end position="186"/>
    </location>
</feature>
<evidence type="ECO:0000313" key="6">
    <source>
        <dbReference type="Proteomes" id="UP000326331"/>
    </source>
</evidence>
<organism evidence="5 6">
    <name type="scientific">Tepidiforma bonchosmolovskayae</name>
    <dbReference type="NCBI Taxonomy" id="2601677"/>
    <lineage>
        <taxon>Bacteria</taxon>
        <taxon>Bacillati</taxon>
        <taxon>Chloroflexota</taxon>
        <taxon>Tepidiformia</taxon>
        <taxon>Tepidiformales</taxon>
        <taxon>Tepidiformaceae</taxon>
        <taxon>Tepidiforma</taxon>
    </lineage>
</organism>
<dbReference type="CDD" id="cd07020">
    <property type="entry name" value="Clp_protease_NfeD_1"/>
    <property type="match status" value="1"/>
</dbReference>
<dbReference type="Pfam" id="PF24961">
    <property type="entry name" value="NfeD_membrane"/>
    <property type="match status" value="1"/>
</dbReference>
<feature type="transmembrane region" description="Helical" evidence="1">
    <location>
        <begin position="264"/>
        <end position="284"/>
    </location>
</feature>
<keyword evidence="1" id="KW-0812">Transmembrane</keyword>
<dbReference type="InterPro" id="IPR052165">
    <property type="entry name" value="Membrane_assoc_protease"/>
</dbReference>
<name>A0ABX6C2A0_9CHLR</name>
<sequence length="378" mass="38985">MMRRIFAAACIALGLLAACSGDQPPEGAVHVARVDGTVGPIMARYIDRVISDAEDRNARLVVLELDTPGGLDTSMREIVQRIGRADVPVAVYVAPIGARAASAGTFITMAGHIAAMAPNTAIGAASAINADGSDIGGTLGKKIENDAVAYIRGIAELRGRNADWAEQAVREAVAVNENEAARLDVVDFVAADLDDLLRQCEGRTVTLRPGVTAELTGLLAAPRINLEMTVWERFLAFIADPAVASLLLSIGFLGIIIELFSPGLGVPGVAGAIAVILGFLGFGLLPVDTAGLVLIALGLALVAAELFVTSGILGAAGAVAIVLGAIIAFRDTPADFRPPAWAFATAGGILLAVLLLLIALVIVADRSARRARSDPFAF</sequence>
<accession>A0ABX6C2A0</accession>